<dbReference type="Pfam" id="PF07883">
    <property type="entry name" value="Cupin_2"/>
    <property type="match status" value="1"/>
</dbReference>
<protein>
    <submittedName>
        <fullName evidence="2">Cupin domain-containing protein</fullName>
    </submittedName>
</protein>
<name>A0A6G9GT11_9ACTN</name>
<dbReference type="InterPro" id="IPR011051">
    <property type="entry name" value="RmlC_Cupin_sf"/>
</dbReference>
<dbReference type="InterPro" id="IPR047263">
    <property type="entry name" value="HNL-like_cupin"/>
</dbReference>
<organism evidence="2 3">
    <name type="scientific">Streptomyces liangshanensis</name>
    <dbReference type="NCBI Taxonomy" id="2717324"/>
    <lineage>
        <taxon>Bacteria</taxon>
        <taxon>Bacillati</taxon>
        <taxon>Actinomycetota</taxon>
        <taxon>Actinomycetes</taxon>
        <taxon>Kitasatosporales</taxon>
        <taxon>Streptomycetaceae</taxon>
        <taxon>Streptomyces</taxon>
    </lineage>
</organism>
<evidence type="ECO:0000259" key="1">
    <source>
        <dbReference type="Pfam" id="PF07883"/>
    </source>
</evidence>
<sequence length="131" mass="13897">MNVTSNGLETMAGPPEGFAGDVYIDVISKPLPPSRIMGGVVRFTPGAHTAWHSHPLGQTIYATEGVGLVQREGGPVEEIRPGDRVSIEPGENHWHGAAPGCFHTQIAYQAADGTGTHTTWGSHLTKDEYPG</sequence>
<gene>
    <name evidence="2" type="ORF">HA039_02740</name>
</gene>
<proteinExistence type="predicted"/>
<accession>A0A6G9GT11</accession>
<evidence type="ECO:0000313" key="2">
    <source>
        <dbReference type="EMBL" id="QIQ01355.1"/>
    </source>
</evidence>
<dbReference type="PANTHER" id="PTHR43698">
    <property type="entry name" value="RIBD C-TERMINAL DOMAIN CONTAINING PROTEIN"/>
    <property type="match status" value="1"/>
</dbReference>
<dbReference type="EMBL" id="CP050177">
    <property type="protein sequence ID" value="QIQ01355.1"/>
    <property type="molecule type" value="Genomic_DNA"/>
</dbReference>
<reference evidence="2 3" key="1">
    <citation type="submission" date="2020-03" db="EMBL/GenBank/DDBJ databases">
        <title>A novel species.</title>
        <authorList>
            <person name="Gao J."/>
        </authorList>
    </citation>
    <scope>NUCLEOTIDE SEQUENCE [LARGE SCALE GENOMIC DNA]</scope>
    <source>
        <strain evidence="2 3">QMT-12</strain>
    </source>
</reference>
<dbReference type="PANTHER" id="PTHR43698:SF1">
    <property type="entry name" value="BLL4564 PROTEIN"/>
    <property type="match status" value="1"/>
</dbReference>
<dbReference type="SUPFAM" id="SSF51182">
    <property type="entry name" value="RmlC-like cupins"/>
    <property type="match status" value="1"/>
</dbReference>
<dbReference type="Proteomes" id="UP000501179">
    <property type="component" value="Chromosome"/>
</dbReference>
<dbReference type="AlphaFoldDB" id="A0A6G9GT11"/>
<dbReference type="Gene3D" id="2.60.120.10">
    <property type="entry name" value="Jelly Rolls"/>
    <property type="match status" value="1"/>
</dbReference>
<dbReference type="CDD" id="cd02233">
    <property type="entry name" value="cupin_HNL-like"/>
    <property type="match status" value="1"/>
</dbReference>
<feature type="domain" description="Cupin type-2" evidence="1">
    <location>
        <begin position="40"/>
        <end position="96"/>
    </location>
</feature>
<evidence type="ECO:0000313" key="3">
    <source>
        <dbReference type="Proteomes" id="UP000501179"/>
    </source>
</evidence>
<dbReference type="InterPro" id="IPR013096">
    <property type="entry name" value="Cupin_2"/>
</dbReference>
<keyword evidence="3" id="KW-1185">Reference proteome</keyword>
<dbReference type="InterPro" id="IPR014710">
    <property type="entry name" value="RmlC-like_jellyroll"/>
</dbReference>
<dbReference type="KEGG" id="slia:HA039_02740"/>
<dbReference type="RefSeq" id="WP_167023194.1">
    <property type="nucleotide sequence ID" value="NZ_CP050177.1"/>
</dbReference>